<protein>
    <recommendedName>
        <fullName evidence="10">Uromodulin-like</fullName>
    </recommendedName>
</protein>
<evidence type="ECO:0000256" key="3">
    <source>
        <dbReference type="PROSITE-ProRule" id="PRU00076"/>
    </source>
</evidence>
<dbReference type="SMART" id="SM00181">
    <property type="entry name" value="EGF"/>
    <property type="match status" value="1"/>
</dbReference>
<dbReference type="Gene3D" id="2.60.40.4100">
    <property type="entry name" value="Zona pellucida, ZP-C domain"/>
    <property type="match status" value="1"/>
</dbReference>
<keyword evidence="4" id="KW-1133">Transmembrane helix</keyword>
<evidence type="ECO:0000256" key="5">
    <source>
        <dbReference type="SAM" id="SignalP"/>
    </source>
</evidence>
<keyword evidence="2 3" id="KW-1015">Disulfide bond</keyword>
<evidence type="ECO:0000313" key="9">
    <source>
        <dbReference type="Proteomes" id="UP000770717"/>
    </source>
</evidence>
<name>A0A8J6ERY0_ELECQ</name>
<feature type="domain" description="ZP" evidence="7">
    <location>
        <begin position="96"/>
        <end position="348"/>
    </location>
</feature>
<feature type="signal peptide" evidence="5">
    <location>
        <begin position="1"/>
        <end position="22"/>
    </location>
</feature>
<dbReference type="CDD" id="cd00054">
    <property type="entry name" value="EGF_CA"/>
    <property type="match status" value="1"/>
</dbReference>
<keyword evidence="4" id="KW-0472">Membrane</keyword>
<dbReference type="SUPFAM" id="SSF57196">
    <property type="entry name" value="EGF/Laminin"/>
    <property type="match status" value="1"/>
</dbReference>
<organism evidence="8 9">
    <name type="scientific">Eleutherodactylus coqui</name>
    <name type="common">Puerto Rican coqui</name>
    <dbReference type="NCBI Taxonomy" id="57060"/>
    <lineage>
        <taxon>Eukaryota</taxon>
        <taxon>Metazoa</taxon>
        <taxon>Chordata</taxon>
        <taxon>Craniata</taxon>
        <taxon>Vertebrata</taxon>
        <taxon>Euteleostomi</taxon>
        <taxon>Amphibia</taxon>
        <taxon>Batrachia</taxon>
        <taxon>Anura</taxon>
        <taxon>Neobatrachia</taxon>
        <taxon>Hyloidea</taxon>
        <taxon>Eleutherodactylidae</taxon>
        <taxon>Eleutherodactylinae</taxon>
        <taxon>Eleutherodactylus</taxon>
        <taxon>Eleutherodactylus</taxon>
    </lineage>
</organism>
<evidence type="ECO:0008006" key="10">
    <source>
        <dbReference type="Google" id="ProtNLM"/>
    </source>
</evidence>
<dbReference type="PANTHER" id="PTHR14002:SF53">
    <property type="entry name" value="UROMODULIN"/>
    <property type="match status" value="1"/>
</dbReference>
<dbReference type="InterPro" id="IPR000742">
    <property type="entry name" value="EGF"/>
</dbReference>
<dbReference type="PROSITE" id="PS50026">
    <property type="entry name" value="EGF_3"/>
    <property type="match status" value="1"/>
</dbReference>
<dbReference type="Proteomes" id="UP000770717">
    <property type="component" value="Unassembled WGS sequence"/>
</dbReference>
<proteinExistence type="predicted"/>
<dbReference type="Gene3D" id="2.10.25.10">
    <property type="entry name" value="Laminin"/>
    <property type="match status" value="1"/>
</dbReference>
<comment type="caution">
    <text evidence="3">Lacks conserved residue(s) required for the propagation of feature annotation.</text>
</comment>
<evidence type="ECO:0000256" key="2">
    <source>
        <dbReference type="ARBA" id="ARBA00023157"/>
    </source>
</evidence>
<dbReference type="PROSITE" id="PS00022">
    <property type="entry name" value="EGF_1"/>
    <property type="match status" value="1"/>
</dbReference>
<evidence type="ECO:0000313" key="8">
    <source>
        <dbReference type="EMBL" id="KAG9474737.1"/>
    </source>
</evidence>
<reference evidence="8" key="1">
    <citation type="thesis" date="2020" institute="ProQuest LLC" country="789 East Eisenhower Parkway, Ann Arbor, MI, USA">
        <title>Comparative Genomics and Chromosome Evolution.</title>
        <authorList>
            <person name="Mudd A.B."/>
        </authorList>
    </citation>
    <scope>NUCLEOTIDE SEQUENCE</scope>
    <source>
        <strain evidence="8">HN-11 Male</strain>
        <tissue evidence="8">Kidney and liver</tissue>
    </source>
</reference>
<dbReference type="EMBL" id="WNTK01000012">
    <property type="protein sequence ID" value="KAG9474737.1"/>
    <property type="molecule type" value="Genomic_DNA"/>
</dbReference>
<accession>A0A8J6ERY0</accession>
<feature type="domain" description="EGF-like" evidence="6">
    <location>
        <begin position="53"/>
        <end position="89"/>
    </location>
</feature>
<keyword evidence="9" id="KW-1185">Reference proteome</keyword>
<dbReference type="InterPro" id="IPR055355">
    <property type="entry name" value="ZP-C"/>
</dbReference>
<dbReference type="PROSITE" id="PS01186">
    <property type="entry name" value="EGF_2"/>
    <property type="match status" value="1"/>
</dbReference>
<dbReference type="Pfam" id="PF23344">
    <property type="entry name" value="ZP-N"/>
    <property type="match status" value="1"/>
</dbReference>
<evidence type="ECO:0000256" key="4">
    <source>
        <dbReference type="SAM" id="Phobius"/>
    </source>
</evidence>
<dbReference type="SMART" id="SM00241">
    <property type="entry name" value="ZP"/>
    <property type="match status" value="1"/>
</dbReference>
<keyword evidence="4" id="KW-0812">Transmembrane</keyword>
<keyword evidence="3" id="KW-0245">EGF-like domain</keyword>
<comment type="caution">
    <text evidence="8">The sequence shown here is derived from an EMBL/GenBank/DDBJ whole genome shotgun (WGS) entry which is preliminary data.</text>
</comment>
<evidence type="ECO:0000259" key="7">
    <source>
        <dbReference type="PROSITE" id="PS51034"/>
    </source>
</evidence>
<dbReference type="Pfam" id="PF00100">
    <property type="entry name" value="Zona_pellucida"/>
    <property type="match status" value="1"/>
</dbReference>
<dbReference type="InterPro" id="IPR001507">
    <property type="entry name" value="ZP_dom"/>
</dbReference>
<evidence type="ECO:0000256" key="1">
    <source>
        <dbReference type="ARBA" id="ARBA00022729"/>
    </source>
</evidence>
<feature type="transmembrane region" description="Helical" evidence="4">
    <location>
        <begin position="384"/>
        <end position="408"/>
    </location>
</feature>
<dbReference type="InterPro" id="IPR042235">
    <property type="entry name" value="ZP-C_dom"/>
</dbReference>
<sequence length="429" mass="47607">MASLCTRWWFVAVLRLMTVVSAQPDDEGNLNGSVRSLYPYPWLHEPSPMPDPTPGACSTNVCENGGRCHLLNGQPHCLCNAGFVGDVCQDLHLQLSCDPDRMTFQVLKSALRELNMDSSALHTSNPACKLLNTSELYVSITLTPENHTLCGTVVQVNGSHLIYTNEVSTAVDRAEVSGSMISRSSDIHIGFSCIYFYDRVISLPFPLVTTAALVTFMVKEGKFNVTMTLHPTAEYLEPHTHPLVIPLNRRLYVQLQIHGHGPQDYFTLRLEECWATPRAEHGSTDRHLLITDGVANDSTIDIDAENQSMSRFSLQMFRFVQHNQVYLHCRIWLCRHNATHCQQQARPGRQRRELSDPYRKVVSCGPIQLAGRVRSSVAEPESGLGQLVLAGSVTAGIVLLILSSVGFAKAVKKMGVRKRTDPAGVEQML</sequence>
<feature type="disulfide bond" evidence="3">
    <location>
        <begin position="79"/>
        <end position="88"/>
    </location>
</feature>
<dbReference type="OrthoDB" id="9987373at2759"/>
<dbReference type="Gene3D" id="2.60.40.3210">
    <property type="entry name" value="Zona pellucida, ZP-N domain"/>
    <property type="match status" value="1"/>
</dbReference>
<dbReference type="InterPro" id="IPR055356">
    <property type="entry name" value="ZP-N"/>
</dbReference>
<keyword evidence="1 5" id="KW-0732">Signal</keyword>
<dbReference type="PANTHER" id="PTHR14002">
    <property type="entry name" value="ENDOGLIN/TGF-BETA RECEPTOR TYPE III"/>
    <property type="match status" value="1"/>
</dbReference>
<gene>
    <name evidence="8" type="ORF">GDO78_003281</name>
</gene>
<dbReference type="PROSITE" id="PS51034">
    <property type="entry name" value="ZP_2"/>
    <property type="match status" value="1"/>
</dbReference>
<evidence type="ECO:0000259" key="6">
    <source>
        <dbReference type="PROSITE" id="PS50026"/>
    </source>
</evidence>
<dbReference type="AlphaFoldDB" id="A0A8J6ERY0"/>
<feature type="chain" id="PRO_5035196273" description="Uromodulin-like" evidence="5">
    <location>
        <begin position="23"/>
        <end position="429"/>
    </location>
</feature>